<reference evidence="1 2" key="1">
    <citation type="submission" date="2018-04" db="EMBL/GenBank/DDBJ databases">
        <title>Genomic Encyclopedia of Type Strains, Phase III (KMG-III): the genomes of soil and plant-associated and newly described type strains.</title>
        <authorList>
            <person name="Whitman W."/>
        </authorList>
    </citation>
    <scope>NUCLEOTIDE SEQUENCE [LARGE SCALE GENOMIC DNA]</scope>
    <source>
        <strain evidence="1 2">MA-olki</strain>
    </source>
</reference>
<comment type="caution">
    <text evidence="1">The sequence shown here is derived from an EMBL/GenBank/DDBJ whole genome shotgun (WGS) entry which is preliminary data.</text>
</comment>
<sequence length="56" mass="6584">MFSIKNNILPVCRMVKFIFNVLNDVKTTADKERWDLSNVRAAYQHARKVIVEVMTE</sequence>
<dbReference type="Proteomes" id="UP000244013">
    <property type="component" value="Unassembled WGS sequence"/>
</dbReference>
<proteinExistence type="predicted"/>
<dbReference type="EMBL" id="QAYE01000011">
    <property type="protein sequence ID" value="PTW44179.1"/>
    <property type="molecule type" value="Genomic_DNA"/>
</dbReference>
<accession>A0A2T5TY92</accession>
<evidence type="ECO:0000313" key="2">
    <source>
        <dbReference type="Proteomes" id="UP000244013"/>
    </source>
</evidence>
<organism evidence="1 2">
    <name type="scientific">Sphingomonas faeni</name>
    <dbReference type="NCBI Taxonomy" id="185950"/>
    <lineage>
        <taxon>Bacteria</taxon>
        <taxon>Pseudomonadati</taxon>
        <taxon>Pseudomonadota</taxon>
        <taxon>Alphaproteobacteria</taxon>
        <taxon>Sphingomonadales</taxon>
        <taxon>Sphingomonadaceae</taxon>
        <taxon>Sphingomonas</taxon>
    </lineage>
</organism>
<evidence type="ECO:0000313" key="1">
    <source>
        <dbReference type="EMBL" id="PTW44179.1"/>
    </source>
</evidence>
<name>A0A2T5TY92_9SPHN</name>
<dbReference type="AlphaFoldDB" id="A0A2T5TY92"/>
<protein>
    <submittedName>
        <fullName evidence="1">Uncharacterized protein</fullName>
    </submittedName>
</protein>
<gene>
    <name evidence="1" type="ORF">C8J25_11115</name>
</gene>